<dbReference type="InterPro" id="IPR006840">
    <property type="entry name" value="ChaC"/>
</dbReference>
<dbReference type="AlphaFoldDB" id="A0A432X8I0"/>
<dbReference type="EC" id="4.3.2.7" evidence="1"/>
<evidence type="ECO:0000256" key="2">
    <source>
        <dbReference type="ARBA" id="ARBA00023239"/>
    </source>
</evidence>
<dbReference type="Pfam" id="PF04752">
    <property type="entry name" value="ChaC"/>
    <property type="match status" value="1"/>
</dbReference>
<name>A0A432X8I0_9GAMM</name>
<dbReference type="RefSeq" id="WP_126756024.1">
    <property type="nucleotide sequence ID" value="NZ_PIPQ01000001.1"/>
</dbReference>
<dbReference type="InterPro" id="IPR013024">
    <property type="entry name" value="GGCT-like"/>
</dbReference>
<sequence>MLDTQAMNQAQGQLVDGQPVWLFGYGSLIYKVDFDYIERRPARIDHWVRRFWQGSHDHRGTPTAPGRVATLIEQPGASCVGMAYKVSPDVFGHLDHREKNGYLRIQTPFHFSDGTEVEGLVYIAAEDNSAYLGPAPEAEIAAHIARSKGPSGPNDEYLLKLAEALRQLEAQDEHVFAIEQHLLAMQNN</sequence>
<dbReference type="GO" id="GO:0016740">
    <property type="term" value="F:transferase activity"/>
    <property type="evidence" value="ECO:0007669"/>
    <property type="project" value="UniProtKB-KW"/>
</dbReference>
<organism evidence="3 4">
    <name type="scientific">Aliidiomarina taiwanensis</name>
    <dbReference type="NCBI Taxonomy" id="946228"/>
    <lineage>
        <taxon>Bacteria</taxon>
        <taxon>Pseudomonadati</taxon>
        <taxon>Pseudomonadota</taxon>
        <taxon>Gammaproteobacteria</taxon>
        <taxon>Alteromonadales</taxon>
        <taxon>Idiomarinaceae</taxon>
        <taxon>Aliidiomarina</taxon>
    </lineage>
</organism>
<dbReference type="CDD" id="cd06661">
    <property type="entry name" value="GGCT_like"/>
    <property type="match status" value="1"/>
</dbReference>
<evidence type="ECO:0000313" key="4">
    <source>
        <dbReference type="Proteomes" id="UP000286976"/>
    </source>
</evidence>
<dbReference type="GO" id="GO:0006751">
    <property type="term" value="P:glutathione catabolic process"/>
    <property type="evidence" value="ECO:0007669"/>
    <property type="project" value="InterPro"/>
</dbReference>
<reference evidence="3 4" key="1">
    <citation type="journal article" date="2011" name="Front. Microbiol.">
        <title>Genomic signatures of strain selection and enhancement in Bacillus atrophaeus var. globigii, a historical biowarfare simulant.</title>
        <authorList>
            <person name="Gibbons H.S."/>
            <person name="Broomall S.M."/>
            <person name="McNew L.A."/>
            <person name="Daligault H."/>
            <person name="Chapman C."/>
            <person name="Bruce D."/>
            <person name="Karavis M."/>
            <person name="Krepps M."/>
            <person name="McGregor P.A."/>
            <person name="Hong C."/>
            <person name="Park K.H."/>
            <person name="Akmal A."/>
            <person name="Feldman A."/>
            <person name="Lin J.S."/>
            <person name="Chang W.E."/>
            <person name="Higgs B.W."/>
            <person name="Demirev P."/>
            <person name="Lindquist J."/>
            <person name="Liem A."/>
            <person name="Fochler E."/>
            <person name="Read T.D."/>
            <person name="Tapia R."/>
            <person name="Johnson S."/>
            <person name="Bishop-Lilly K.A."/>
            <person name="Detter C."/>
            <person name="Han C."/>
            <person name="Sozhamannan S."/>
            <person name="Rosenzweig C.N."/>
            <person name="Skowronski E.W."/>
        </authorList>
    </citation>
    <scope>NUCLEOTIDE SEQUENCE [LARGE SCALE GENOMIC DNA]</scope>
    <source>
        <strain evidence="3 4">AIT1</strain>
    </source>
</reference>
<evidence type="ECO:0000256" key="1">
    <source>
        <dbReference type="ARBA" id="ARBA00012344"/>
    </source>
</evidence>
<accession>A0A432X8I0</accession>
<dbReference type="GO" id="GO:0005737">
    <property type="term" value="C:cytoplasm"/>
    <property type="evidence" value="ECO:0007669"/>
    <property type="project" value="TreeGrafter"/>
</dbReference>
<gene>
    <name evidence="3" type="ORF">CWE15_00050</name>
</gene>
<dbReference type="PANTHER" id="PTHR12192:SF2">
    <property type="entry name" value="GLUTATHIONE-SPECIFIC GAMMA-GLUTAMYLCYCLOTRANSFERASE 2"/>
    <property type="match status" value="1"/>
</dbReference>
<dbReference type="Gene3D" id="3.10.490.10">
    <property type="entry name" value="Gamma-glutamyl cyclotransferase-like"/>
    <property type="match status" value="1"/>
</dbReference>
<dbReference type="PANTHER" id="PTHR12192">
    <property type="entry name" value="CATION TRANSPORT PROTEIN CHAC-RELATED"/>
    <property type="match status" value="1"/>
</dbReference>
<comment type="caution">
    <text evidence="3">The sequence shown here is derived from an EMBL/GenBank/DDBJ whole genome shotgun (WGS) entry which is preliminary data.</text>
</comment>
<proteinExistence type="predicted"/>
<dbReference type="EMBL" id="PIPQ01000001">
    <property type="protein sequence ID" value="RUO43630.1"/>
    <property type="molecule type" value="Genomic_DNA"/>
</dbReference>
<keyword evidence="4" id="KW-1185">Reference proteome</keyword>
<dbReference type="Proteomes" id="UP000286976">
    <property type="component" value="Unassembled WGS sequence"/>
</dbReference>
<keyword evidence="3" id="KW-0808">Transferase</keyword>
<dbReference type="GO" id="GO:0061928">
    <property type="term" value="F:glutathione specific gamma-glutamylcyclotransferase activity"/>
    <property type="evidence" value="ECO:0007669"/>
    <property type="project" value="UniProtKB-EC"/>
</dbReference>
<evidence type="ECO:0000313" key="3">
    <source>
        <dbReference type="EMBL" id="RUO43630.1"/>
    </source>
</evidence>
<dbReference type="InterPro" id="IPR036568">
    <property type="entry name" value="GGCT-like_sf"/>
</dbReference>
<protein>
    <recommendedName>
        <fullName evidence="1">glutathione-specific gamma-glutamylcyclotransferase</fullName>
        <ecNumber evidence="1">4.3.2.7</ecNumber>
    </recommendedName>
</protein>
<keyword evidence="2" id="KW-0456">Lyase</keyword>
<dbReference type="SUPFAM" id="SSF110857">
    <property type="entry name" value="Gamma-glutamyl cyclotransferase-like"/>
    <property type="match status" value="1"/>
</dbReference>
<dbReference type="OrthoDB" id="9795692at2"/>